<evidence type="ECO:0000313" key="1">
    <source>
        <dbReference type="EMBL" id="EFX77321.1"/>
    </source>
</evidence>
<proteinExistence type="predicted"/>
<dbReference type="Proteomes" id="UP000000305">
    <property type="component" value="Unassembled WGS sequence"/>
</dbReference>
<protein>
    <submittedName>
        <fullName evidence="1">Uncharacterized protein</fullName>
    </submittedName>
</protein>
<sequence length="68" mass="7542">MSSISSDDSNNSVVPEWCPQDLVDFEIDKDFLKMEIISLQALVSKVSLDLKNKKLELASIPNEASCLV</sequence>
<reference evidence="1 2" key="1">
    <citation type="journal article" date="2011" name="Science">
        <title>The ecoresponsive genome of Daphnia pulex.</title>
        <authorList>
            <person name="Colbourne J.K."/>
            <person name="Pfrender M.E."/>
            <person name="Gilbert D."/>
            <person name="Thomas W.K."/>
            <person name="Tucker A."/>
            <person name="Oakley T.H."/>
            <person name="Tokishita S."/>
            <person name="Aerts A."/>
            <person name="Arnold G.J."/>
            <person name="Basu M.K."/>
            <person name="Bauer D.J."/>
            <person name="Caceres C.E."/>
            <person name="Carmel L."/>
            <person name="Casola C."/>
            <person name="Choi J.H."/>
            <person name="Detter J.C."/>
            <person name="Dong Q."/>
            <person name="Dusheyko S."/>
            <person name="Eads B.D."/>
            <person name="Frohlich T."/>
            <person name="Geiler-Samerotte K.A."/>
            <person name="Gerlach D."/>
            <person name="Hatcher P."/>
            <person name="Jogdeo S."/>
            <person name="Krijgsveld J."/>
            <person name="Kriventseva E.V."/>
            <person name="Kultz D."/>
            <person name="Laforsch C."/>
            <person name="Lindquist E."/>
            <person name="Lopez J."/>
            <person name="Manak J.R."/>
            <person name="Muller J."/>
            <person name="Pangilinan J."/>
            <person name="Patwardhan R.P."/>
            <person name="Pitluck S."/>
            <person name="Pritham E.J."/>
            <person name="Rechtsteiner A."/>
            <person name="Rho M."/>
            <person name="Rogozin I.B."/>
            <person name="Sakarya O."/>
            <person name="Salamov A."/>
            <person name="Schaack S."/>
            <person name="Shapiro H."/>
            <person name="Shiga Y."/>
            <person name="Skalitzky C."/>
            <person name="Smith Z."/>
            <person name="Souvorov A."/>
            <person name="Sung W."/>
            <person name="Tang Z."/>
            <person name="Tsuchiya D."/>
            <person name="Tu H."/>
            <person name="Vos H."/>
            <person name="Wang M."/>
            <person name="Wolf Y.I."/>
            <person name="Yamagata H."/>
            <person name="Yamada T."/>
            <person name="Ye Y."/>
            <person name="Shaw J.R."/>
            <person name="Andrews J."/>
            <person name="Crease T.J."/>
            <person name="Tang H."/>
            <person name="Lucas S.M."/>
            <person name="Robertson H.M."/>
            <person name="Bork P."/>
            <person name="Koonin E.V."/>
            <person name="Zdobnov E.M."/>
            <person name="Grigoriev I.V."/>
            <person name="Lynch M."/>
            <person name="Boore J.L."/>
        </authorList>
    </citation>
    <scope>NUCLEOTIDE SEQUENCE [LARGE SCALE GENOMIC DNA]</scope>
</reference>
<dbReference type="InParanoid" id="E9GT75"/>
<organism evidence="1 2">
    <name type="scientific">Daphnia pulex</name>
    <name type="common">Water flea</name>
    <dbReference type="NCBI Taxonomy" id="6669"/>
    <lineage>
        <taxon>Eukaryota</taxon>
        <taxon>Metazoa</taxon>
        <taxon>Ecdysozoa</taxon>
        <taxon>Arthropoda</taxon>
        <taxon>Crustacea</taxon>
        <taxon>Branchiopoda</taxon>
        <taxon>Diplostraca</taxon>
        <taxon>Cladocera</taxon>
        <taxon>Anomopoda</taxon>
        <taxon>Daphniidae</taxon>
        <taxon>Daphnia</taxon>
    </lineage>
</organism>
<dbReference type="AlphaFoldDB" id="E9GT75"/>
<dbReference type="HOGENOM" id="CLU_2796563_0_0_1"/>
<keyword evidence="2" id="KW-1185">Reference proteome</keyword>
<gene>
    <name evidence="1" type="ORF">DAPPUDRAFT_321621</name>
</gene>
<dbReference type="EMBL" id="GL732563">
    <property type="protein sequence ID" value="EFX77321.1"/>
    <property type="molecule type" value="Genomic_DNA"/>
</dbReference>
<dbReference type="KEGG" id="dpx:DAPPUDRAFT_321621"/>
<accession>E9GT75</accession>
<name>E9GT75_DAPPU</name>
<evidence type="ECO:0000313" key="2">
    <source>
        <dbReference type="Proteomes" id="UP000000305"/>
    </source>
</evidence>